<evidence type="ECO:0000259" key="10">
    <source>
        <dbReference type="PROSITE" id="PS50253"/>
    </source>
</evidence>
<dbReference type="GO" id="GO:0016020">
    <property type="term" value="C:membrane"/>
    <property type="evidence" value="ECO:0007669"/>
    <property type="project" value="UniProtKB-SubCell"/>
</dbReference>
<organism evidence="11">
    <name type="scientific">Pomphorhynchus laevis</name>
    <dbReference type="NCBI Taxonomy" id="141832"/>
    <lineage>
        <taxon>Eukaryota</taxon>
        <taxon>Metazoa</taxon>
        <taxon>Spiralia</taxon>
        <taxon>Lophotrochozoa</taxon>
        <taxon>Acanthocephala</taxon>
        <taxon>Palaeacanthocephala</taxon>
        <taxon>Echinorhynchida</taxon>
        <taxon>Pomphorhynchidae</taxon>
        <taxon>Pomphorhynchus</taxon>
    </lineage>
</organism>
<dbReference type="PROSITE" id="PS50253">
    <property type="entry name" value="COX3"/>
    <property type="match status" value="1"/>
</dbReference>
<keyword evidence="4 8" id="KW-0812">Transmembrane</keyword>
<keyword evidence="7 9" id="KW-0472">Membrane</keyword>
<dbReference type="InterPro" id="IPR024791">
    <property type="entry name" value="Cyt_c/ubiquinol_Oxase_su3"/>
</dbReference>
<evidence type="ECO:0000256" key="8">
    <source>
        <dbReference type="RuleBase" id="RU003375"/>
    </source>
</evidence>
<feature type="transmembrane region" description="Helical" evidence="9">
    <location>
        <begin position="31"/>
        <end position="50"/>
    </location>
</feature>
<dbReference type="AlphaFoldDB" id="A0A6M5EY29"/>
<dbReference type="InterPro" id="IPR035973">
    <property type="entry name" value="Cyt_c_oxidase_su3-like_sf"/>
</dbReference>
<feature type="transmembrane region" description="Helical" evidence="9">
    <location>
        <begin position="70"/>
        <end position="95"/>
    </location>
</feature>
<dbReference type="InterPro" id="IPR000298">
    <property type="entry name" value="Cyt_c_oxidase-like_su3"/>
</dbReference>
<dbReference type="PANTHER" id="PTHR11403">
    <property type="entry name" value="CYTOCHROME C OXIDASE SUBUNIT III"/>
    <property type="match status" value="1"/>
</dbReference>
<proteinExistence type="inferred from homology"/>
<feature type="domain" description="Heme-copper oxidase subunit III family profile" evidence="10">
    <location>
        <begin position="1"/>
        <end position="244"/>
    </location>
</feature>
<geneLocation type="mitochondrion" evidence="11"/>
<evidence type="ECO:0000256" key="6">
    <source>
        <dbReference type="ARBA" id="ARBA00022989"/>
    </source>
</evidence>
<feature type="transmembrane region" description="Helical" evidence="9">
    <location>
        <begin position="165"/>
        <end position="182"/>
    </location>
</feature>
<feature type="transmembrane region" description="Helical" evidence="9">
    <location>
        <begin position="107"/>
        <end position="126"/>
    </location>
</feature>
<dbReference type="Pfam" id="PF00510">
    <property type="entry name" value="COX3"/>
    <property type="match status" value="1"/>
</dbReference>
<dbReference type="InterPro" id="IPR013833">
    <property type="entry name" value="Cyt_c_oxidase_su3_a-hlx"/>
</dbReference>
<keyword evidence="8 11" id="KW-0496">Mitochondrion</keyword>
<evidence type="ECO:0000256" key="7">
    <source>
        <dbReference type="ARBA" id="ARBA00023136"/>
    </source>
</evidence>
<evidence type="ECO:0000256" key="9">
    <source>
        <dbReference type="SAM" id="Phobius"/>
    </source>
</evidence>
<evidence type="ECO:0000256" key="2">
    <source>
        <dbReference type="ARBA" id="ARBA00010581"/>
    </source>
</evidence>
<evidence type="ECO:0000256" key="5">
    <source>
        <dbReference type="ARBA" id="ARBA00022967"/>
    </source>
</evidence>
<accession>A0A6M5EY29</accession>
<evidence type="ECO:0000256" key="1">
    <source>
        <dbReference type="ARBA" id="ARBA00004141"/>
    </source>
</evidence>
<name>A0A6M5EY29_9BILA</name>
<evidence type="ECO:0000313" key="11">
    <source>
        <dbReference type="EMBL" id="QJU04396.1"/>
    </source>
</evidence>
<dbReference type="EMBL" id="MN562482">
    <property type="protein sequence ID" value="QJU04396.1"/>
    <property type="molecule type" value="Genomic_DNA"/>
</dbReference>
<dbReference type="PANTHER" id="PTHR11403:SF7">
    <property type="entry name" value="CYTOCHROME C OXIDASE SUBUNIT 3"/>
    <property type="match status" value="1"/>
</dbReference>
<comment type="similarity">
    <text evidence="2 8">Belongs to the cytochrome c oxidase subunit 3 family.</text>
</comment>
<keyword evidence="5" id="KW-1278">Translocase</keyword>
<protein>
    <recommendedName>
        <fullName evidence="3 8">Cytochrome c oxidase subunit 3</fullName>
    </recommendedName>
</protein>
<comment type="subcellular location">
    <subcellularLocation>
        <location evidence="1">Membrane</location>
        <topology evidence="1">Multi-pass membrane protein</topology>
    </subcellularLocation>
</comment>
<evidence type="ECO:0000256" key="3">
    <source>
        <dbReference type="ARBA" id="ARBA00015944"/>
    </source>
</evidence>
<comment type="function">
    <text evidence="8">Component of the cytochrome c oxidase, the last enzyme in the mitochondrial electron transport chain which drives oxidative phosphorylation. The respiratory chain contains 3 multisubunit complexes succinate dehydrogenase (complex II, CII), ubiquinol-cytochrome c oxidoreductase (cytochrome b-c1 complex, complex III, CIII) and cytochrome c oxidase (complex IV, CIV), that cooperate to transfer electrons derived from NADH and succinate to molecular oxygen, creating an electrochemical gradient over the inner membrane that drives transmembrane transport and the ATP synthase. Cytochrome c oxidase is the component of the respiratory chain that catalyzes the reduction of oxygen to water. Electrons originating from reduced cytochrome c in the intermembrane space (IMS) are transferred via the dinuclear copper A center (CU(A)) of subunit 2 and heme A of subunit 1 to the active site in subunit 1, a binuclear center (BNC) formed by heme A3 and copper B (CU(B)). The BNC reduces molecular oxygen to 2 water molecules using 4 electrons from cytochrome c in the IMS and 4 protons from the mitochondrial matrix.</text>
</comment>
<dbReference type="GO" id="GO:0004129">
    <property type="term" value="F:cytochrome-c oxidase activity"/>
    <property type="evidence" value="ECO:0007669"/>
    <property type="project" value="InterPro"/>
</dbReference>
<feature type="transmembrane region" description="Helical" evidence="9">
    <location>
        <begin position="221"/>
        <end position="243"/>
    </location>
</feature>
<reference evidence="11" key="1">
    <citation type="submission" date="2019-10" db="EMBL/GenBank/DDBJ databases">
        <title>The genome and transcriptome of the thorny-headed worm Pomphorhynchus laevis (Acanthocephala).</title>
        <authorList>
            <person name="Mauer K."/>
            <person name="Hellmann S.L."/>
            <person name="Groth M."/>
            <person name="Froebius A.C."/>
            <person name="Zischler H."/>
            <person name="Hankeln T."/>
            <person name="Herlyn H."/>
        </authorList>
    </citation>
    <scope>NUCLEOTIDE SEQUENCE</scope>
</reference>
<dbReference type="SUPFAM" id="SSF81452">
    <property type="entry name" value="Cytochrome c oxidase subunit III-like"/>
    <property type="match status" value="1"/>
</dbReference>
<feature type="transmembrane region" description="Helical" evidence="9">
    <location>
        <begin position="6"/>
        <end position="24"/>
    </location>
</feature>
<dbReference type="Gene3D" id="1.20.120.80">
    <property type="entry name" value="Cytochrome c oxidase, subunit III, four-helix bundle"/>
    <property type="match status" value="1"/>
</dbReference>
<keyword evidence="6 9" id="KW-1133">Transmembrane helix</keyword>
<sequence>MFSYCVLLSIIPMLTGLSVFMAIVSACMEMVFPTVWWAAVALGALGGWYVEDTLIVGSEALGAKSVDVVAGGVILFIASEAFFFLGCLMSGLMLVEEGWNESWVTMDFEGIPVWVSVVLLSSGVTVSQAHSNMLKGSAFSAGIWMVVTAVLGVCFVLVQTEEWMAIPFSVSTGLGGSIFFLITGFHGLHVVVGTLLNLLVVMTLLCGVSSGALSSSKVEGIVWYWHFVDVVWLFVLLGLYWYIM</sequence>
<feature type="transmembrane region" description="Helical" evidence="9">
    <location>
        <begin position="138"/>
        <end position="158"/>
    </location>
</feature>
<gene>
    <name evidence="11" type="primary">COX3</name>
</gene>
<evidence type="ECO:0000256" key="4">
    <source>
        <dbReference type="ARBA" id="ARBA00022692"/>
    </source>
</evidence>
<feature type="transmembrane region" description="Helical" evidence="9">
    <location>
        <begin position="188"/>
        <end position="209"/>
    </location>
</feature>
<dbReference type="GO" id="GO:0019646">
    <property type="term" value="P:aerobic electron transport chain"/>
    <property type="evidence" value="ECO:0007669"/>
    <property type="project" value="InterPro"/>
</dbReference>